<evidence type="ECO:0000256" key="1">
    <source>
        <dbReference type="SAM" id="SignalP"/>
    </source>
</evidence>
<dbReference type="GO" id="GO:0004519">
    <property type="term" value="F:endonuclease activity"/>
    <property type="evidence" value="ECO:0007669"/>
    <property type="project" value="UniProtKB-KW"/>
</dbReference>
<keyword evidence="3" id="KW-1185">Reference proteome</keyword>
<evidence type="ECO:0000313" key="2">
    <source>
        <dbReference type="EMBL" id="SFA92553.1"/>
    </source>
</evidence>
<protein>
    <submittedName>
        <fullName evidence="2">Endonuclease/Exonuclease/phosphatase family protein</fullName>
    </submittedName>
</protein>
<dbReference type="OrthoDB" id="3357160at2"/>
<gene>
    <name evidence="2" type="ORF">SAMN05216266_102235</name>
</gene>
<dbReference type="EMBL" id="FOKG01000002">
    <property type="protein sequence ID" value="SFA92553.1"/>
    <property type="molecule type" value="Genomic_DNA"/>
</dbReference>
<dbReference type="GO" id="GO:0004527">
    <property type="term" value="F:exonuclease activity"/>
    <property type="evidence" value="ECO:0007669"/>
    <property type="project" value="UniProtKB-KW"/>
</dbReference>
<dbReference type="RefSeq" id="WP_091670387.1">
    <property type="nucleotide sequence ID" value="NZ_FOKG01000002.1"/>
</dbReference>
<accession>A0A1I0WXB5</accession>
<dbReference type="Gene3D" id="3.60.10.10">
    <property type="entry name" value="Endonuclease/exonuclease/phosphatase"/>
    <property type="match status" value="1"/>
</dbReference>
<dbReference type="SUPFAM" id="SSF56219">
    <property type="entry name" value="DNase I-like"/>
    <property type="match status" value="1"/>
</dbReference>
<evidence type="ECO:0000313" key="3">
    <source>
        <dbReference type="Proteomes" id="UP000243799"/>
    </source>
</evidence>
<dbReference type="STRING" id="490629.SAMN05216266_102235"/>
<keyword evidence="2" id="KW-0269">Exonuclease</keyword>
<feature type="signal peptide" evidence="1">
    <location>
        <begin position="1"/>
        <end position="25"/>
    </location>
</feature>
<dbReference type="AlphaFoldDB" id="A0A1I0WXB5"/>
<dbReference type="Proteomes" id="UP000243799">
    <property type="component" value="Unassembled WGS sequence"/>
</dbReference>
<sequence>MYRRLAFVTALLLALTTVVPGTAFAATQVRVLQLNICHSGAASCFTGDKVITKARSVISTTKPHVLSVNEACSGDVATLRDAMGGARTKFVAAQRPDGSAVKCRNGQNYGNAIMVVNSVATGTGVSGRFRNQDSSNEKRVWACLPAGALSACTTHLAARDGAVALAQCKELMSRAVDYAKRAPVVVSGDMNLRYGGTPNAQDCNRSGFYRKGDGGLQHVFATKTLTFVSGKKIDMAGTTDHPAWLVTVTKS</sequence>
<organism evidence="2 3">
    <name type="scientific">Amycolatopsis marina</name>
    <dbReference type="NCBI Taxonomy" id="490629"/>
    <lineage>
        <taxon>Bacteria</taxon>
        <taxon>Bacillati</taxon>
        <taxon>Actinomycetota</taxon>
        <taxon>Actinomycetes</taxon>
        <taxon>Pseudonocardiales</taxon>
        <taxon>Pseudonocardiaceae</taxon>
        <taxon>Amycolatopsis</taxon>
    </lineage>
</organism>
<feature type="chain" id="PRO_5017239255" evidence="1">
    <location>
        <begin position="26"/>
        <end position="251"/>
    </location>
</feature>
<proteinExistence type="predicted"/>
<dbReference type="InterPro" id="IPR036691">
    <property type="entry name" value="Endo/exonu/phosph_ase_sf"/>
</dbReference>
<keyword evidence="1" id="KW-0732">Signal</keyword>
<keyword evidence="2" id="KW-0540">Nuclease</keyword>
<keyword evidence="2" id="KW-0378">Hydrolase</keyword>
<keyword evidence="2" id="KW-0255">Endonuclease</keyword>
<reference evidence="3" key="1">
    <citation type="submission" date="2016-10" db="EMBL/GenBank/DDBJ databases">
        <authorList>
            <person name="Varghese N."/>
            <person name="Submissions S."/>
        </authorList>
    </citation>
    <scope>NUCLEOTIDE SEQUENCE [LARGE SCALE GENOMIC DNA]</scope>
    <source>
        <strain evidence="3">CGMCC 4.3568</strain>
    </source>
</reference>
<name>A0A1I0WXB5_9PSEU</name>